<feature type="compositionally biased region" description="Polar residues" evidence="1">
    <location>
        <begin position="70"/>
        <end position="81"/>
    </location>
</feature>
<name>A0A2W1JYQ2_9CYAN</name>
<reference evidence="3 4" key="1">
    <citation type="journal article" date="2018" name="Sci. Rep.">
        <title>A novel species of the marine cyanobacterium Acaryochloris with a unique pigment content and lifestyle.</title>
        <authorList>
            <person name="Partensky F."/>
            <person name="Six C."/>
            <person name="Ratin M."/>
            <person name="Garczarek L."/>
            <person name="Vaulot D."/>
            <person name="Probert I."/>
            <person name="Calteau A."/>
            <person name="Gourvil P."/>
            <person name="Marie D."/>
            <person name="Grebert T."/>
            <person name="Bouchier C."/>
            <person name="Le Panse S."/>
            <person name="Gachenot M."/>
            <person name="Rodriguez F."/>
            <person name="Garrido J.L."/>
        </authorList>
    </citation>
    <scope>NUCLEOTIDE SEQUENCE [LARGE SCALE GENOMIC DNA]</scope>
    <source>
        <strain evidence="3 4">RCC1774</strain>
    </source>
</reference>
<keyword evidence="2" id="KW-0732">Signal</keyword>
<feature type="chain" id="PRO_5016137277" evidence="2">
    <location>
        <begin position="26"/>
        <end position="117"/>
    </location>
</feature>
<accession>A0A2W1JYQ2</accession>
<protein>
    <submittedName>
        <fullName evidence="3">Uncharacterized protein</fullName>
    </submittedName>
</protein>
<dbReference type="OrthoDB" id="576967at2"/>
<gene>
    <name evidence="3" type="ORF">C1752_01886</name>
</gene>
<evidence type="ECO:0000313" key="4">
    <source>
        <dbReference type="Proteomes" id="UP000248857"/>
    </source>
</evidence>
<comment type="caution">
    <text evidence="3">The sequence shown here is derived from an EMBL/GenBank/DDBJ whole genome shotgun (WGS) entry which is preliminary data.</text>
</comment>
<feature type="compositionally biased region" description="Low complexity" evidence="1">
    <location>
        <begin position="47"/>
        <end position="58"/>
    </location>
</feature>
<evidence type="ECO:0000256" key="2">
    <source>
        <dbReference type="SAM" id="SignalP"/>
    </source>
</evidence>
<feature type="compositionally biased region" description="Polar residues" evidence="1">
    <location>
        <begin position="22"/>
        <end position="37"/>
    </location>
</feature>
<evidence type="ECO:0000313" key="3">
    <source>
        <dbReference type="EMBL" id="PZD73651.1"/>
    </source>
</evidence>
<feature type="region of interest" description="Disordered" evidence="1">
    <location>
        <begin position="22"/>
        <end position="81"/>
    </location>
</feature>
<keyword evidence="4" id="KW-1185">Reference proteome</keyword>
<feature type="signal peptide" evidence="2">
    <location>
        <begin position="1"/>
        <end position="25"/>
    </location>
</feature>
<dbReference type="Proteomes" id="UP000248857">
    <property type="component" value="Unassembled WGS sequence"/>
</dbReference>
<sequence>MKTKFTSFLYTALAVTVLSGTNAIAQPSPSEAPNTTGPADESEQVDPDFPAEPAAPESEPLPEEADPGVATSSITSDGSNSLVTCGPNGAAFIVAEVSPGCHVLKANSPPGQSTNAE</sequence>
<dbReference type="AlphaFoldDB" id="A0A2W1JYQ2"/>
<organism evidence="3 4">
    <name type="scientific">Acaryochloris thomasi RCC1774</name>
    <dbReference type="NCBI Taxonomy" id="1764569"/>
    <lineage>
        <taxon>Bacteria</taxon>
        <taxon>Bacillati</taxon>
        <taxon>Cyanobacteriota</taxon>
        <taxon>Cyanophyceae</taxon>
        <taxon>Acaryochloridales</taxon>
        <taxon>Acaryochloridaceae</taxon>
        <taxon>Acaryochloris</taxon>
        <taxon>Acaryochloris thomasi</taxon>
    </lineage>
</organism>
<evidence type="ECO:0000256" key="1">
    <source>
        <dbReference type="SAM" id="MobiDB-lite"/>
    </source>
</evidence>
<dbReference type="EMBL" id="PQWO01000005">
    <property type="protein sequence ID" value="PZD73651.1"/>
    <property type="molecule type" value="Genomic_DNA"/>
</dbReference>
<proteinExistence type="predicted"/>
<dbReference type="RefSeq" id="WP_110985859.1">
    <property type="nucleotide sequence ID" value="NZ_CAWNWM010000005.1"/>
</dbReference>